<feature type="transmembrane region" description="Helical" evidence="1">
    <location>
        <begin position="12"/>
        <end position="34"/>
    </location>
</feature>
<dbReference type="AlphaFoldDB" id="A0A967BEZ9"/>
<dbReference type="RefSeq" id="WP_166318850.1">
    <property type="nucleotide sequence ID" value="NZ_WOTH01000062.1"/>
</dbReference>
<comment type="caution">
    <text evidence="2">The sequence shown here is derived from an EMBL/GenBank/DDBJ whole genome shotgun (WGS) entry which is preliminary data.</text>
</comment>
<evidence type="ECO:0000256" key="1">
    <source>
        <dbReference type="SAM" id="Phobius"/>
    </source>
</evidence>
<proteinExistence type="predicted"/>
<reference evidence="2" key="1">
    <citation type="submission" date="2019-11" db="EMBL/GenBank/DDBJ databases">
        <title>Description of new Acetobacter species.</title>
        <authorList>
            <person name="Cleenwerck I."/>
            <person name="Sombolestani A.S."/>
        </authorList>
    </citation>
    <scope>NUCLEOTIDE SEQUENCE</scope>
    <source>
        <strain evidence="2">LMG 1626</strain>
    </source>
</reference>
<gene>
    <name evidence="2" type="ORF">GOB87_15415</name>
</gene>
<keyword evidence="1" id="KW-0472">Membrane</keyword>
<feature type="transmembrane region" description="Helical" evidence="1">
    <location>
        <begin position="66"/>
        <end position="85"/>
    </location>
</feature>
<name>A0A967BEZ9_9PROT</name>
<keyword evidence="3" id="KW-1185">Reference proteome</keyword>
<keyword evidence="1" id="KW-1133">Transmembrane helix</keyword>
<sequence>MGHITGLIDQHWPWVSAHGFTLLAGAWAVFMGLLSNNNAQKAALYDEDIPEERNKLKSEFNKITDFQYKFFIPISMFIVLAIIPYTNEGVYHDYAEIGFGNRFWKVVFNRLCI</sequence>
<protein>
    <submittedName>
        <fullName evidence="2">Uncharacterized protein</fullName>
    </submittedName>
</protein>
<accession>A0A967BEZ9</accession>
<evidence type="ECO:0000313" key="2">
    <source>
        <dbReference type="EMBL" id="NHO55307.1"/>
    </source>
</evidence>
<dbReference type="Proteomes" id="UP000597459">
    <property type="component" value="Unassembled WGS sequence"/>
</dbReference>
<organism evidence="2 3">
    <name type="scientific">Acetobacter estunensis</name>
    <dbReference type="NCBI Taxonomy" id="104097"/>
    <lineage>
        <taxon>Bacteria</taxon>
        <taxon>Pseudomonadati</taxon>
        <taxon>Pseudomonadota</taxon>
        <taxon>Alphaproteobacteria</taxon>
        <taxon>Acetobacterales</taxon>
        <taxon>Acetobacteraceae</taxon>
        <taxon>Acetobacter</taxon>
    </lineage>
</organism>
<evidence type="ECO:0000313" key="3">
    <source>
        <dbReference type="Proteomes" id="UP000597459"/>
    </source>
</evidence>
<dbReference type="EMBL" id="WOTH01000062">
    <property type="protein sequence ID" value="NHO55307.1"/>
    <property type="molecule type" value="Genomic_DNA"/>
</dbReference>
<keyword evidence="1" id="KW-0812">Transmembrane</keyword>